<feature type="compositionally biased region" description="Polar residues" evidence="1">
    <location>
        <begin position="26"/>
        <end position="36"/>
    </location>
</feature>
<protein>
    <recommendedName>
        <fullName evidence="4">F-box domain-containing protein</fullName>
    </recommendedName>
</protein>
<feature type="non-terminal residue" evidence="2">
    <location>
        <position position="1"/>
    </location>
</feature>
<evidence type="ECO:0000256" key="1">
    <source>
        <dbReference type="SAM" id="MobiDB-lite"/>
    </source>
</evidence>
<evidence type="ECO:0008006" key="4">
    <source>
        <dbReference type="Google" id="ProtNLM"/>
    </source>
</evidence>
<dbReference type="EMBL" id="MU001671">
    <property type="protein sequence ID" value="KAF2461724.1"/>
    <property type="molecule type" value="Genomic_DNA"/>
</dbReference>
<keyword evidence="3" id="KW-1185">Reference proteome</keyword>
<sequence length="415" mass="45213">GPGVQRPSANRAPPPVGRWDPETHGRSGSLQGSSPSRVRCPPFFPSCTVEFAAVSLAVFTLSCTRSDMASANGSHFFCLPLELREEIYRFALADRSNNLTRRSRRAAPPSRDTKAAVAVEVNEVDSGSSTPGGIIAGAIEYMDPVGERGPVEMEDEEEEQTTVTPNGSDDIRKCANVALLSVCRQIHVEATPTFYSHNTLDVVVDGEVPYLHVHASECDAEWHRYADGSEEDGSLAATELHRDLCRHAQPLQQVPAAHLRRVRAWRLVFPTHRGGHLGGQRRAEARAWDQFRARLPEHSLMADGFLQGLFAHAYHAQRCADMSAARAAHRARVAQGLDAFLRAVGGSERSKPDCLGALELVFPAYYGTDGGERGADSKLARRVYQGLPREWLDCLVGVKGGVLWDEISSGIGIDG</sequence>
<evidence type="ECO:0000313" key="2">
    <source>
        <dbReference type="EMBL" id="KAF2461724.1"/>
    </source>
</evidence>
<proteinExistence type="predicted"/>
<dbReference type="PANTHER" id="PTHR42085">
    <property type="entry name" value="F-BOX DOMAIN-CONTAINING PROTEIN"/>
    <property type="match status" value="1"/>
</dbReference>
<organism evidence="2 3">
    <name type="scientific">Lineolata rhizophorae</name>
    <dbReference type="NCBI Taxonomy" id="578093"/>
    <lineage>
        <taxon>Eukaryota</taxon>
        <taxon>Fungi</taxon>
        <taxon>Dikarya</taxon>
        <taxon>Ascomycota</taxon>
        <taxon>Pezizomycotina</taxon>
        <taxon>Dothideomycetes</taxon>
        <taxon>Dothideomycetes incertae sedis</taxon>
        <taxon>Lineolatales</taxon>
        <taxon>Lineolataceae</taxon>
        <taxon>Lineolata</taxon>
    </lineage>
</organism>
<accession>A0A6A6PCN3</accession>
<feature type="region of interest" description="Disordered" evidence="1">
    <location>
        <begin position="1"/>
        <end position="36"/>
    </location>
</feature>
<dbReference type="PANTHER" id="PTHR42085:SF2">
    <property type="entry name" value="F-BOX DOMAIN-CONTAINING PROTEIN"/>
    <property type="match status" value="1"/>
</dbReference>
<dbReference type="Proteomes" id="UP000799766">
    <property type="component" value="Unassembled WGS sequence"/>
</dbReference>
<gene>
    <name evidence="2" type="ORF">BDY21DRAFT_398666</name>
</gene>
<evidence type="ECO:0000313" key="3">
    <source>
        <dbReference type="Proteomes" id="UP000799766"/>
    </source>
</evidence>
<reference evidence="2" key="1">
    <citation type="journal article" date="2020" name="Stud. Mycol.">
        <title>101 Dothideomycetes genomes: a test case for predicting lifestyles and emergence of pathogens.</title>
        <authorList>
            <person name="Haridas S."/>
            <person name="Albert R."/>
            <person name="Binder M."/>
            <person name="Bloem J."/>
            <person name="Labutti K."/>
            <person name="Salamov A."/>
            <person name="Andreopoulos B."/>
            <person name="Baker S."/>
            <person name="Barry K."/>
            <person name="Bills G."/>
            <person name="Bluhm B."/>
            <person name="Cannon C."/>
            <person name="Castanera R."/>
            <person name="Culley D."/>
            <person name="Daum C."/>
            <person name="Ezra D."/>
            <person name="Gonzalez J."/>
            <person name="Henrissat B."/>
            <person name="Kuo A."/>
            <person name="Liang C."/>
            <person name="Lipzen A."/>
            <person name="Lutzoni F."/>
            <person name="Magnuson J."/>
            <person name="Mondo S."/>
            <person name="Nolan M."/>
            <person name="Ohm R."/>
            <person name="Pangilinan J."/>
            <person name="Park H.-J."/>
            <person name="Ramirez L."/>
            <person name="Alfaro M."/>
            <person name="Sun H."/>
            <person name="Tritt A."/>
            <person name="Yoshinaga Y."/>
            <person name="Zwiers L.-H."/>
            <person name="Turgeon B."/>
            <person name="Goodwin S."/>
            <person name="Spatafora J."/>
            <person name="Crous P."/>
            <person name="Grigoriev I."/>
        </authorList>
    </citation>
    <scope>NUCLEOTIDE SEQUENCE</scope>
    <source>
        <strain evidence="2">ATCC 16933</strain>
    </source>
</reference>
<name>A0A6A6PCN3_9PEZI</name>
<dbReference type="InterPro" id="IPR038883">
    <property type="entry name" value="AN11006-like"/>
</dbReference>
<dbReference type="AlphaFoldDB" id="A0A6A6PCN3"/>